<dbReference type="InterPro" id="IPR033532">
    <property type="entry name" value="AraR_ligand_bind_dom"/>
</dbReference>
<dbReference type="InterPro" id="IPR028082">
    <property type="entry name" value="Peripla_BP_I"/>
</dbReference>
<evidence type="ECO:0000313" key="6">
    <source>
        <dbReference type="Proteomes" id="UP000215459"/>
    </source>
</evidence>
<dbReference type="Proteomes" id="UP000215459">
    <property type="component" value="Unassembled WGS sequence"/>
</dbReference>
<dbReference type="GO" id="GO:0000976">
    <property type="term" value="F:transcription cis-regulatory region binding"/>
    <property type="evidence" value="ECO:0007669"/>
    <property type="project" value="TreeGrafter"/>
</dbReference>
<keyword evidence="1" id="KW-0805">Transcription regulation</keyword>
<dbReference type="CDD" id="cd07377">
    <property type="entry name" value="WHTH_GntR"/>
    <property type="match status" value="1"/>
</dbReference>
<evidence type="ECO:0000313" key="5">
    <source>
        <dbReference type="EMBL" id="OYD07306.1"/>
    </source>
</evidence>
<dbReference type="InterPro" id="IPR036388">
    <property type="entry name" value="WH-like_DNA-bd_sf"/>
</dbReference>
<name>A0A235B4R8_9BACL</name>
<proteinExistence type="predicted"/>
<dbReference type="OrthoDB" id="9813468at2"/>
<protein>
    <submittedName>
        <fullName evidence="5">GntR family transcriptional regulator</fullName>
    </submittedName>
</protein>
<sequence>MHNTKHNQVKEAIQSWILEGKVAPRQKIKSENEMVEIFGVSRHTVRQAIGDLVHEGWLYREQGRGTFCSDRTLSDQKPNKLIGIITTYISDYIFPSIIRGAESYLNSKGYSILLASTNNNVKEEKACLQTILNKNIDGLIIEPTKSALYNENLNYYLGLEANNTPYVMINAYYPQLQSPSLTVNDEQGGHMAAEHLIHLGHRRIIGFFKTDDLQGLHRMQGFLRAHREHRVTIDPELIVPFNTEEKEEKPKEALRRILRMKSEKPTAVFCYNDEIALNILDVVREQQLKVPEDLSIVGYDDSHFAQASEVKLTSVKHPKMVMGETAAQVLIEAIQEKGREIEPVVFQPELIVRSSTRKIE</sequence>
<dbReference type="SUPFAM" id="SSF46785">
    <property type="entry name" value="Winged helix' DNA-binding domain"/>
    <property type="match status" value="1"/>
</dbReference>
<dbReference type="InterPro" id="IPR036390">
    <property type="entry name" value="WH_DNA-bd_sf"/>
</dbReference>
<dbReference type="SMART" id="SM00345">
    <property type="entry name" value="HTH_GNTR"/>
    <property type="match status" value="1"/>
</dbReference>
<dbReference type="SUPFAM" id="SSF53822">
    <property type="entry name" value="Periplasmic binding protein-like I"/>
    <property type="match status" value="1"/>
</dbReference>
<comment type="caution">
    <text evidence="5">The sequence shown here is derived from an EMBL/GenBank/DDBJ whole genome shotgun (WGS) entry which is preliminary data.</text>
</comment>
<keyword evidence="3" id="KW-0804">Transcription</keyword>
<dbReference type="CDD" id="cd01541">
    <property type="entry name" value="PBP1_AraR"/>
    <property type="match status" value="1"/>
</dbReference>
<keyword evidence="2" id="KW-0238">DNA-binding</keyword>
<evidence type="ECO:0000256" key="2">
    <source>
        <dbReference type="ARBA" id="ARBA00023125"/>
    </source>
</evidence>
<keyword evidence="6" id="KW-1185">Reference proteome</keyword>
<evidence type="ECO:0000259" key="4">
    <source>
        <dbReference type="PROSITE" id="PS50949"/>
    </source>
</evidence>
<gene>
    <name evidence="5" type="ORF">CHM34_12325</name>
</gene>
<dbReference type="Gene3D" id="3.40.50.2300">
    <property type="match status" value="2"/>
</dbReference>
<dbReference type="EMBL" id="NOWF01000007">
    <property type="protein sequence ID" value="OYD07306.1"/>
    <property type="molecule type" value="Genomic_DNA"/>
</dbReference>
<dbReference type="GO" id="GO:0003700">
    <property type="term" value="F:DNA-binding transcription factor activity"/>
    <property type="evidence" value="ECO:0007669"/>
    <property type="project" value="InterPro"/>
</dbReference>
<dbReference type="PANTHER" id="PTHR30146:SF150">
    <property type="entry name" value="ARABINOSE METABOLISM TRANSCRIPTIONAL REPRESSOR"/>
    <property type="match status" value="1"/>
</dbReference>
<dbReference type="PROSITE" id="PS50949">
    <property type="entry name" value="HTH_GNTR"/>
    <property type="match status" value="1"/>
</dbReference>
<reference evidence="5 6" key="1">
    <citation type="submission" date="2017-07" db="EMBL/GenBank/DDBJ databases">
        <title>The genome sequence of Paludifilum halophilum highlights mechanisms for microbial adaptation to high salt environemnts.</title>
        <authorList>
            <person name="Belbahri L."/>
        </authorList>
    </citation>
    <scope>NUCLEOTIDE SEQUENCE [LARGE SCALE GENOMIC DNA]</scope>
    <source>
        <strain evidence="5 6">DSM 102817</strain>
    </source>
</reference>
<evidence type="ECO:0000256" key="1">
    <source>
        <dbReference type="ARBA" id="ARBA00023015"/>
    </source>
</evidence>
<dbReference type="Pfam" id="PF00392">
    <property type="entry name" value="GntR"/>
    <property type="match status" value="1"/>
</dbReference>
<dbReference type="RefSeq" id="WP_094265050.1">
    <property type="nucleotide sequence ID" value="NZ_NOWF01000007.1"/>
</dbReference>
<dbReference type="Pfam" id="PF13377">
    <property type="entry name" value="Peripla_BP_3"/>
    <property type="match status" value="1"/>
</dbReference>
<dbReference type="AlphaFoldDB" id="A0A235B4R8"/>
<feature type="domain" description="HTH gntR-type" evidence="4">
    <location>
        <begin position="3"/>
        <end position="71"/>
    </location>
</feature>
<evidence type="ECO:0000256" key="3">
    <source>
        <dbReference type="ARBA" id="ARBA00023163"/>
    </source>
</evidence>
<organism evidence="5 6">
    <name type="scientific">Paludifilum halophilum</name>
    <dbReference type="NCBI Taxonomy" id="1642702"/>
    <lineage>
        <taxon>Bacteria</taxon>
        <taxon>Bacillati</taxon>
        <taxon>Bacillota</taxon>
        <taxon>Bacilli</taxon>
        <taxon>Bacillales</taxon>
        <taxon>Thermoactinomycetaceae</taxon>
        <taxon>Paludifilum</taxon>
    </lineage>
</organism>
<dbReference type="InterPro" id="IPR046335">
    <property type="entry name" value="LacI/GalR-like_sensor"/>
</dbReference>
<dbReference type="PRINTS" id="PR00035">
    <property type="entry name" value="HTHGNTR"/>
</dbReference>
<dbReference type="PANTHER" id="PTHR30146">
    <property type="entry name" value="LACI-RELATED TRANSCRIPTIONAL REPRESSOR"/>
    <property type="match status" value="1"/>
</dbReference>
<accession>A0A235B4R8</accession>
<dbReference type="Gene3D" id="1.10.10.10">
    <property type="entry name" value="Winged helix-like DNA-binding domain superfamily/Winged helix DNA-binding domain"/>
    <property type="match status" value="1"/>
</dbReference>
<dbReference type="InterPro" id="IPR000524">
    <property type="entry name" value="Tscrpt_reg_HTH_GntR"/>
</dbReference>